<dbReference type="Gene3D" id="2.60.40.10">
    <property type="entry name" value="Immunoglobulins"/>
    <property type="match status" value="2"/>
</dbReference>
<dbReference type="Gene3D" id="2.40.10.480">
    <property type="match status" value="1"/>
</dbReference>
<dbReference type="InterPro" id="IPR002372">
    <property type="entry name" value="PQQ_rpt_dom"/>
</dbReference>
<proteinExistence type="predicted"/>
<sequence>MKQKMRQLILIPIVMLAILQSIPLALSEEENNWPQFQNNIEHTGFYAGELPDAFQLQWKSSGVGAVIDSAPVTAENMVFVISRSNSLKALNVTTGDVVWTANTGTDKYGSWSSPAYDDGMVFASRGTDTICVYASNGTEKWKFTNPSGQTSCNAGPSIANGKVFCSDWGGSHYYCVDEYTGKLLWTYSVIGSAQGVPSYKDGKVFLTSGYGTINVGSNVYEGQVYCVDAENGSKIWTTPITDNVLCSASVGNNAVYVTSYDFYTDKTTALSALDINNGQILWEQNIPRTDSTPALAYGNVYVSPVYCVNASSGEIIWSGSAGGWTNSMTVADGKAFAGKKTSSYGYDHIVEYDAYTGDVLWESTAGGACSIANGSIYTIGDDGEVYAYGQADPYLDMVVQNVSVVAGSVYPYYPNEIAATIRNNGNTYADNVSVSFLVNGEQKDNLVTKIGSNLAKNVSFSWTPEAPGDYNITVEAHATGSVPENNDADNSRGINVTALAGDADLIPVSITPSAIFSNTSYEMKAVVKNQGTSMASNFTVTVKEGTNELAAKTFEQLGPSQSAELNFTWESQEAGNFGFTVFADTENNVSESDETNNQVTLPITVKPETVIEAKSAIYWTQFQGGSDRNGVTEGYAPLDDSVKLKWSADDFGGNIDLCPIVVGDNVYILASSGELYAYNKAEGKPIWHATLDAASVLHSSTPAYGDGNLFVLTEGGNLYAYNASTGVQKWKVHVTDVGPESPVTYYDHRIYVAEGLEGGVDTKYYYCYDDLGNLLWKHATQNTSGFIWNGASVVGDYLIYSTHEGNLTCLDRKTGALVDEISLDSDVSSRILFALPEPGRFRSSVAYHGGYVYTTSELAQETGYVWKVGFDDSTGTFLNQGWRSDQMFSTSTPAIYNGKVYVGQGEHGYDGKMICLDDSDGKKVWEYHVDAGVKSSPAVSTYYGTPRIYFTTAEDNGSLYCLNESGGLVWEYNPPDDGYILQGVALSQGKAYFGTDGGNLYCVEGDWNVFNDPDSESGAYISLDELQTAVLHWKKGISIDSNYKISLNNIQSMVMYWKNNSPMKFNK</sequence>
<dbReference type="Proteomes" id="UP000033038">
    <property type="component" value="Chromosome"/>
</dbReference>
<dbReference type="InterPro" id="IPR015943">
    <property type="entry name" value="WD40/YVTN_repeat-like_dom_sf"/>
</dbReference>
<reference evidence="3 4" key="1">
    <citation type="submission" date="2014-07" db="EMBL/GenBank/DDBJ databases">
        <title>Methanogenic archaea and the global carbon cycle.</title>
        <authorList>
            <person name="Henriksen J.R."/>
            <person name="Luke J."/>
            <person name="Reinhart S."/>
            <person name="Benedict M.N."/>
            <person name="Youngblut N.D."/>
            <person name="Metcalf M.E."/>
            <person name="Whitaker R.J."/>
            <person name="Metcalf W.W."/>
        </authorList>
    </citation>
    <scope>NUCLEOTIDE SEQUENCE [LARGE SCALE GENOMIC DNA]</scope>
    <source>
        <strain evidence="3 4">Wiesmoor</strain>
    </source>
</reference>
<protein>
    <submittedName>
        <fullName evidence="3">Cell surface protein</fullName>
    </submittedName>
</protein>
<dbReference type="EMBL" id="CP009526">
    <property type="protein sequence ID" value="AKB50255.1"/>
    <property type="molecule type" value="Genomic_DNA"/>
</dbReference>
<dbReference type="InterPro" id="IPR011047">
    <property type="entry name" value="Quinoprotein_ADH-like_sf"/>
</dbReference>
<dbReference type="PANTHER" id="PTHR34512:SF30">
    <property type="entry name" value="OUTER MEMBRANE PROTEIN ASSEMBLY FACTOR BAMB"/>
    <property type="match status" value="1"/>
</dbReference>
<gene>
    <name evidence="3" type="ORF">MSBRW_1002</name>
</gene>
<dbReference type="RefSeq" id="WP_011308632.1">
    <property type="nucleotide sequence ID" value="NZ_CP009526.1"/>
</dbReference>
<dbReference type="SMART" id="SM00564">
    <property type="entry name" value="PQQ"/>
    <property type="match status" value="12"/>
</dbReference>
<dbReference type="SUPFAM" id="SSF50998">
    <property type="entry name" value="Quinoprotein alcohol dehydrogenase-like"/>
    <property type="match status" value="3"/>
</dbReference>
<dbReference type="PANTHER" id="PTHR34512">
    <property type="entry name" value="CELL SURFACE PROTEIN"/>
    <property type="match status" value="1"/>
</dbReference>
<organism evidence="3 4">
    <name type="scientific">Methanosarcina barkeri str. Wiesmoor</name>
    <dbReference type="NCBI Taxonomy" id="1434109"/>
    <lineage>
        <taxon>Archaea</taxon>
        <taxon>Methanobacteriati</taxon>
        <taxon>Methanobacteriota</taxon>
        <taxon>Stenosarchaea group</taxon>
        <taxon>Methanomicrobia</taxon>
        <taxon>Methanosarcinales</taxon>
        <taxon>Methanosarcinaceae</taxon>
        <taxon>Methanosarcina</taxon>
    </lineage>
</organism>
<feature type="domain" description="Pyrrolo-quinoline quinone repeat" evidence="2">
    <location>
        <begin position="174"/>
        <end position="301"/>
    </location>
</feature>
<name>A0A0E3QK95_METBA</name>
<dbReference type="HOGENOM" id="CLU_288151_0_0_2"/>
<feature type="domain" description="Pyrrolo-quinoline quinone repeat" evidence="2">
    <location>
        <begin position="672"/>
        <end position="854"/>
    </location>
</feature>
<feature type="domain" description="CARDB" evidence="1">
    <location>
        <begin position="503"/>
        <end position="600"/>
    </location>
</feature>
<dbReference type="Gene3D" id="2.130.10.10">
    <property type="entry name" value="YVTN repeat-like/Quinoprotein amine dehydrogenase"/>
    <property type="match status" value="3"/>
</dbReference>
<evidence type="ECO:0000313" key="3">
    <source>
        <dbReference type="EMBL" id="AKB50255.1"/>
    </source>
</evidence>
<dbReference type="InterPro" id="IPR013783">
    <property type="entry name" value="Ig-like_fold"/>
</dbReference>
<evidence type="ECO:0000313" key="4">
    <source>
        <dbReference type="Proteomes" id="UP000033038"/>
    </source>
</evidence>
<feature type="domain" description="CARDB" evidence="1">
    <location>
        <begin position="396"/>
        <end position="491"/>
    </location>
</feature>
<evidence type="ECO:0000259" key="2">
    <source>
        <dbReference type="Pfam" id="PF13360"/>
    </source>
</evidence>
<evidence type="ECO:0000259" key="1">
    <source>
        <dbReference type="Pfam" id="PF07705"/>
    </source>
</evidence>
<dbReference type="PATRIC" id="fig|1434109.4.peg.1236"/>
<dbReference type="InterPro" id="IPR011635">
    <property type="entry name" value="CARDB"/>
</dbReference>
<feature type="domain" description="Pyrrolo-quinoline quinone repeat" evidence="2">
    <location>
        <begin position="880"/>
        <end position="1003"/>
    </location>
</feature>
<dbReference type="Pfam" id="PF07705">
    <property type="entry name" value="CARDB"/>
    <property type="match status" value="2"/>
</dbReference>
<dbReference type="KEGG" id="mbw:MSBRW_1002"/>
<dbReference type="GeneID" id="24822442"/>
<accession>A0A0E3QK95</accession>
<dbReference type="Pfam" id="PF13360">
    <property type="entry name" value="PQQ_2"/>
    <property type="match status" value="4"/>
</dbReference>
<feature type="domain" description="Pyrrolo-quinoline quinone repeat" evidence="2">
    <location>
        <begin position="57"/>
        <end position="160"/>
    </location>
</feature>
<dbReference type="Gene3D" id="2.40.128.630">
    <property type="match status" value="1"/>
</dbReference>
<dbReference type="AlphaFoldDB" id="A0A0E3QK95"/>
<dbReference type="InterPro" id="IPR018391">
    <property type="entry name" value="PQQ_b-propeller_rpt"/>
</dbReference>